<evidence type="ECO:0000256" key="1">
    <source>
        <dbReference type="SAM" id="SignalP"/>
    </source>
</evidence>
<dbReference type="EMBL" id="PQGA01000002">
    <property type="protein sequence ID" value="POR55024.1"/>
    <property type="molecule type" value="Genomic_DNA"/>
</dbReference>
<sequence>MKAVVKPFARLAALMLCAALAAPLVAVAAPNHHEVCHVEHHNHHAVRVCHHVR</sequence>
<keyword evidence="3" id="KW-1185">Reference proteome</keyword>
<evidence type="ECO:0000313" key="3">
    <source>
        <dbReference type="Proteomes" id="UP000237381"/>
    </source>
</evidence>
<comment type="caution">
    <text evidence="2">The sequence shown here is derived from an EMBL/GenBank/DDBJ whole genome shotgun (WGS) entry which is preliminary data.</text>
</comment>
<gene>
    <name evidence="2" type="ORF">B0G62_102635</name>
</gene>
<keyword evidence="1" id="KW-0732">Signal</keyword>
<dbReference type="RefSeq" id="WP_167401202.1">
    <property type="nucleotide sequence ID" value="NZ_PQGA01000002.1"/>
</dbReference>
<protein>
    <submittedName>
        <fullName evidence="2">Uncharacterized protein</fullName>
    </submittedName>
</protein>
<name>A0A2S4MJR5_9BURK</name>
<feature type="signal peptide" evidence="1">
    <location>
        <begin position="1"/>
        <end position="28"/>
    </location>
</feature>
<reference evidence="2 3" key="1">
    <citation type="submission" date="2018-01" db="EMBL/GenBank/DDBJ databases">
        <title>Genomic Encyclopedia of Type Strains, Phase III (KMG-III): the genomes of soil and plant-associated and newly described type strains.</title>
        <authorList>
            <person name="Whitman W."/>
        </authorList>
    </citation>
    <scope>NUCLEOTIDE SEQUENCE [LARGE SCALE GENOMIC DNA]</scope>
    <source>
        <strain evidence="2 3">JCM 18070</strain>
    </source>
</reference>
<dbReference type="Proteomes" id="UP000237381">
    <property type="component" value="Unassembled WGS sequence"/>
</dbReference>
<feature type="chain" id="PRO_5015572199" evidence="1">
    <location>
        <begin position="29"/>
        <end position="53"/>
    </location>
</feature>
<dbReference type="AlphaFoldDB" id="A0A2S4MJR5"/>
<evidence type="ECO:0000313" key="2">
    <source>
        <dbReference type="EMBL" id="POR55024.1"/>
    </source>
</evidence>
<organism evidence="2 3">
    <name type="scientific">Paraburkholderia eburnea</name>
    <dbReference type="NCBI Taxonomy" id="1189126"/>
    <lineage>
        <taxon>Bacteria</taxon>
        <taxon>Pseudomonadati</taxon>
        <taxon>Pseudomonadota</taxon>
        <taxon>Betaproteobacteria</taxon>
        <taxon>Burkholderiales</taxon>
        <taxon>Burkholderiaceae</taxon>
        <taxon>Paraburkholderia</taxon>
    </lineage>
</organism>
<proteinExistence type="predicted"/>
<accession>A0A2S4MJR5</accession>